<gene>
    <name evidence="1" type="ORF">PS2_139</name>
</gene>
<evidence type="ECO:0000313" key="2">
    <source>
        <dbReference type="Proteomes" id="UP000024445"/>
    </source>
</evidence>
<evidence type="ECO:0000313" key="1">
    <source>
        <dbReference type="EMBL" id="AHY25385.1"/>
    </source>
</evidence>
<accession>A0A023W546</accession>
<keyword evidence="2" id="KW-1185">Reference proteome</keyword>
<dbReference type="GeneID" id="19485022"/>
<dbReference type="EMBL" id="KJ025957">
    <property type="protein sequence ID" value="AHY25385.1"/>
    <property type="molecule type" value="Genomic_DNA"/>
</dbReference>
<dbReference type="KEGG" id="vg:19485022"/>
<name>A0A023W546_9CAUD</name>
<protein>
    <submittedName>
        <fullName evidence="1">Uncharacterized protein</fullName>
    </submittedName>
</protein>
<sequence>MTTEQKRMNSWLKLVNNRYSGTAESKFQFSMDARFMKFHQSEIDYGWKKLMSKRK</sequence>
<dbReference type="Proteomes" id="UP000024445">
    <property type="component" value="Segment"/>
</dbReference>
<organism evidence="1 2">
    <name type="scientific">Serratia phage PS2</name>
    <dbReference type="NCBI Taxonomy" id="1481112"/>
    <lineage>
        <taxon>Viruses</taxon>
        <taxon>Duplodnaviria</taxon>
        <taxon>Heunggongvirae</taxon>
        <taxon>Uroviricota</taxon>
        <taxon>Caudoviricetes</taxon>
        <taxon>Muldoonvirus</taxon>
        <taxon>Muldoonvirus PS2</taxon>
    </lineage>
</organism>
<reference evidence="1 2" key="1">
    <citation type="submission" date="2014-01" db="EMBL/GenBank/DDBJ databases">
        <authorList>
            <person name="Zhang G."/>
            <person name="Jin J."/>
            <person name="Li Z.J."/>
            <person name="Wang S.W."/>
            <person name="Chen S.J."/>
            <person name="Wang S.M."/>
            <person name="Wang X.T."/>
            <person name="Li Y.H."/>
            <person name="Wang J."/>
            <person name="Yang C.K."/>
            <person name="Wang L."/>
        </authorList>
    </citation>
    <scope>NUCLEOTIDE SEQUENCE [LARGE SCALE GENOMIC DNA]</scope>
</reference>
<proteinExistence type="predicted"/>
<dbReference type="RefSeq" id="YP_009030186.1">
    <property type="nucleotide sequence ID" value="NC_024121.1"/>
</dbReference>